<dbReference type="Pfam" id="PF00583">
    <property type="entry name" value="Acetyltransf_1"/>
    <property type="match status" value="1"/>
</dbReference>
<sequence>MGVEVRRARPDEASELKRLRLEMLRDSPSSFEERLERVEAWDEGRWTSRLTSMSAPDSALFIAAEDDAWVAQAAGRVYGTYVPPRAYLLSVYVTPSHRGRRLVEKVVERVEDWARGLGFSELYLDVHEGAAAARTAYARMGYVDTGVTTPYANNEAESEIELAKQLD</sequence>
<dbReference type="GO" id="GO:0016747">
    <property type="term" value="F:acyltransferase activity, transferring groups other than amino-acyl groups"/>
    <property type="evidence" value="ECO:0007669"/>
    <property type="project" value="InterPro"/>
</dbReference>
<dbReference type="SUPFAM" id="SSF55729">
    <property type="entry name" value="Acyl-CoA N-acyltransferases (Nat)"/>
    <property type="match status" value="1"/>
</dbReference>
<evidence type="ECO:0000256" key="2">
    <source>
        <dbReference type="ARBA" id="ARBA00023315"/>
    </source>
</evidence>
<keyword evidence="2" id="KW-0012">Acyltransferase</keyword>
<dbReference type="Gene3D" id="3.40.630.30">
    <property type="match status" value="1"/>
</dbReference>
<dbReference type="STRING" id="399497.BW733_00210"/>
<dbReference type="InterPro" id="IPR050832">
    <property type="entry name" value="Bact_Acetyltransf"/>
</dbReference>
<dbReference type="InterPro" id="IPR000182">
    <property type="entry name" value="GNAT_dom"/>
</dbReference>
<dbReference type="Proteomes" id="UP000188235">
    <property type="component" value="Chromosome"/>
</dbReference>
<name>A0A1Q2CTR6_9ACTN</name>
<protein>
    <recommendedName>
        <fullName evidence="3">N-acetyltransferase domain-containing protein</fullName>
    </recommendedName>
</protein>
<dbReference type="KEGG" id="tfa:BW733_00210"/>
<dbReference type="RefSeq" id="WP_161490089.1">
    <property type="nucleotide sequence ID" value="NZ_CP019607.1"/>
</dbReference>
<keyword evidence="5" id="KW-1185">Reference proteome</keyword>
<evidence type="ECO:0000256" key="1">
    <source>
        <dbReference type="ARBA" id="ARBA00022679"/>
    </source>
</evidence>
<proteinExistence type="predicted"/>
<dbReference type="PANTHER" id="PTHR43877:SF2">
    <property type="entry name" value="AMINOALKYLPHOSPHONATE N-ACETYLTRANSFERASE-RELATED"/>
    <property type="match status" value="1"/>
</dbReference>
<dbReference type="PROSITE" id="PS51186">
    <property type="entry name" value="GNAT"/>
    <property type="match status" value="1"/>
</dbReference>
<evidence type="ECO:0000259" key="3">
    <source>
        <dbReference type="PROSITE" id="PS51186"/>
    </source>
</evidence>
<keyword evidence="1" id="KW-0808">Transferase</keyword>
<dbReference type="InterPro" id="IPR016181">
    <property type="entry name" value="Acyl_CoA_acyltransferase"/>
</dbReference>
<dbReference type="EMBL" id="CP019607">
    <property type="protein sequence ID" value="AQP49494.1"/>
    <property type="molecule type" value="Genomic_DNA"/>
</dbReference>
<reference evidence="4 5" key="1">
    <citation type="journal article" date="2008" name="Int. J. Syst. Evol. Microbiol.">
        <title>Tessaracoccus flavescens sp. nov., isolated from marine sediment.</title>
        <authorList>
            <person name="Lee D.W."/>
            <person name="Lee S.D."/>
        </authorList>
    </citation>
    <scope>NUCLEOTIDE SEQUENCE [LARGE SCALE GENOMIC DNA]</scope>
    <source>
        <strain evidence="4 5">SST-39T</strain>
    </source>
</reference>
<feature type="domain" description="N-acetyltransferase" evidence="3">
    <location>
        <begin position="3"/>
        <end position="167"/>
    </location>
</feature>
<evidence type="ECO:0000313" key="5">
    <source>
        <dbReference type="Proteomes" id="UP000188235"/>
    </source>
</evidence>
<accession>A0A1Q2CTR6</accession>
<dbReference type="AlphaFoldDB" id="A0A1Q2CTR6"/>
<dbReference type="PANTHER" id="PTHR43877">
    <property type="entry name" value="AMINOALKYLPHOSPHONATE N-ACETYLTRANSFERASE-RELATED-RELATED"/>
    <property type="match status" value="1"/>
</dbReference>
<organism evidence="4 5">
    <name type="scientific">Tessaracoccus flavescens</name>
    <dbReference type="NCBI Taxonomy" id="399497"/>
    <lineage>
        <taxon>Bacteria</taxon>
        <taxon>Bacillati</taxon>
        <taxon>Actinomycetota</taxon>
        <taxon>Actinomycetes</taxon>
        <taxon>Propionibacteriales</taxon>
        <taxon>Propionibacteriaceae</taxon>
        <taxon>Tessaracoccus</taxon>
    </lineage>
</organism>
<gene>
    <name evidence="4" type="ORF">BW733_00210</name>
</gene>
<dbReference type="CDD" id="cd04301">
    <property type="entry name" value="NAT_SF"/>
    <property type="match status" value="1"/>
</dbReference>
<evidence type="ECO:0000313" key="4">
    <source>
        <dbReference type="EMBL" id="AQP49494.1"/>
    </source>
</evidence>